<evidence type="ECO:0000313" key="9">
    <source>
        <dbReference type="EMBL" id="RWS02679.1"/>
    </source>
</evidence>
<gene>
    <name evidence="9" type="ORF">B4U79_01895</name>
</gene>
<organism evidence="9 10">
    <name type="scientific">Dinothrombium tinctorium</name>
    <dbReference type="NCBI Taxonomy" id="1965070"/>
    <lineage>
        <taxon>Eukaryota</taxon>
        <taxon>Metazoa</taxon>
        <taxon>Ecdysozoa</taxon>
        <taxon>Arthropoda</taxon>
        <taxon>Chelicerata</taxon>
        <taxon>Arachnida</taxon>
        <taxon>Acari</taxon>
        <taxon>Acariformes</taxon>
        <taxon>Trombidiformes</taxon>
        <taxon>Prostigmata</taxon>
        <taxon>Anystina</taxon>
        <taxon>Parasitengona</taxon>
        <taxon>Trombidioidea</taxon>
        <taxon>Trombidiidae</taxon>
        <taxon>Dinothrombium</taxon>
    </lineage>
</organism>
<feature type="domain" description="RecA family profile 1" evidence="8">
    <location>
        <begin position="4"/>
        <end position="197"/>
    </location>
</feature>
<dbReference type="STRING" id="1965070.A0A443QI34"/>
<dbReference type="GO" id="GO:0000400">
    <property type="term" value="F:four-way junction DNA binding"/>
    <property type="evidence" value="ECO:0007669"/>
    <property type="project" value="TreeGrafter"/>
</dbReference>
<dbReference type="PANTHER" id="PTHR46239">
    <property type="entry name" value="DNA REPAIR PROTEIN RAD51 HOMOLOG 3 RAD51C"/>
    <property type="match status" value="1"/>
</dbReference>
<dbReference type="SUPFAM" id="SSF52540">
    <property type="entry name" value="P-loop containing nucleoside triphosphate hydrolases"/>
    <property type="match status" value="1"/>
</dbReference>
<evidence type="ECO:0000256" key="7">
    <source>
        <dbReference type="ARBA" id="ARBA00040674"/>
    </source>
</evidence>
<dbReference type="GO" id="GO:0005657">
    <property type="term" value="C:replication fork"/>
    <property type="evidence" value="ECO:0007669"/>
    <property type="project" value="TreeGrafter"/>
</dbReference>
<keyword evidence="5" id="KW-0234">DNA repair</keyword>
<reference evidence="9 10" key="1">
    <citation type="journal article" date="2018" name="Gigascience">
        <title>Genomes of trombidid mites reveal novel predicted allergens and laterally-transferred genes associated with secondary metabolism.</title>
        <authorList>
            <person name="Dong X."/>
            <person name="Chaisiri K."/>
            <person name="Xia D."/>
            <person name="Armstrong S.D."/>
            <person name="Fang Y."/>
            <person name="Donnelly M.J."/>
            <person name="Kadowaki T."/>
            <person name="McGarry J.W."/>
            <person name="Darby A.C."/>
            <person name="Makepeace B.L."/>
        </authorList>
    </citation>
    <scope>NUCLEOTIDE SEQUENCE [LARGE SCALE GENOMIC DNA]</scope>
    <source>
        <strain evidence="9">UoL-WK</strain>
    </source>
</reference>
<evidence type="ECO:0000256" key="1">
    <source>
        <dbReference type="ARBA" id="ARBA00004123"/>
    </source>
</evidence>
<dbReference type="Proteomes" id="UP000285301">
    <property type="component" value="Unassembled WGS sequence"/>
</dbReference>
<sequence length="263" mass="30457">MNKQLFPITSFNRQIDEHLLNGGFPLRKLVEIYGIAASGKTQLCLQLCVNVQIPQCFGGVEGEVLFIETENSFIPSRFVEIASHTIEEIKQLLIDKNIPIDLNSEQNFTCETLMKHIYMKRCSNAKELYTIIVHKIEEFLKDYSQVKLIIIDSIAFPFRYDYEDDNMEKIKMLLSISQKLKQIAFNHSLCVVVTNQITHDVEESKSKASLGPTWSHCSNVSILLEYDRNLNKRYISTTKNFHKKKKLEFEIDARGFRGKEKIV</sequence>
<proteinExistence type="predicted"/>
<dbReference type="PANTHER" id="PTHR46239:SF1">
    <property type="entry name" value="DNA REPAIR PROTEIN RAD51 HOMOLOG 3"/>
    <property type="match status" value="1"/>
</dbReference>
<evidence type="ECO:0000256" key="2">
    <source>
        <dbReference type="ARBA" id="ARBA00022741"/>
    </source>
</evidence>
<dbReference type="GO" id="GO:0033063">
    <property type="term" value="C:Rad51B-Rad51C-Rad51D-XRCC2 complex"/>
    <property type="evidence" value="ECO:0007669"/>
    <property type="project" value="TreeGrafter"/>
</dbReference>
<evidence type="ECO:0000256" key="3">
    <source>
        <dbReference type="ARBA" id="ARBA00022763"/>
    </source>
</evidence>
<dbReference type="InterPro" id="IPR052093">
    <property type="entry name" value="HR_Repair_Mediator"/>
</dbReference>
<evidence type="ECO:0000256" key="6">
    <source>
        <dbReference type="ARBA" id="ARBA00023242"/>
    </source>
</evidence>
<dbReference type="InterPro" id="IPR013632">
    <property type="entry name" value="Rad51_C"/>
</dbReference>
<dbReference type="InterPro" id="IPR020588">
    <property type="entry name" value="RecA_ATP-bd"/>
</dbReference>
<evidence type="ECO:0000256" key="4">
    <source>
        <dbReference type="ARBA" id="ARBA00022840"/>
    </source>
</evidence>
<keyword evidence="10" id="KW-1185">Reference proteome</keyword>
<dbReference type="GO" id="GO:0008821">
    <property type="term" value="F:crossover junction DNA endonuclease activity"/>
    <property type="evidence" value="ECO:0007669"/>
    <property type="project" value="TreeGrafter"/>
</dbReference>
<keyword evidence="3" id="KW-0227">DNA damage</keyword>
<evidence type="ECO:0000313" key="10">
    <source>
        <dbReference type="Proteomes" id="UP000285301"/>
    </source>
</evidence>
<evidence type="ECO:0000259" key="8">
    <source>
        <dbReference type="PROSITE" id="PS50162"/>
    </source>
</evidence>
<comment type="subcellular location">
    <subcellularLocation>
        <location evidence="1">Nucleus</location>
    </subcellularLocation>
</comment>
<dbReference type="GO" id="GO:0000707">
    <property type="term" value="P:meiotic DNA recombinase assembly"/>
    <property type="evidence" value="ECO:0007669"/>
    <property type="project" value="TreeGrafter"/>
</dbReference>
<dbReference type="PROSITE" id="PS50162">
    <property type="entry name" value="RECA_2"/>
    <property type="match status" value="1"/>
</dbReference>
<keyword evidence="6" id="KW-0539">Nucleus</keyword>
<dbReference type="AlphaFoldDB" id="A0A443QI34"/>
<dbReference type="OrthoDB" id="5957327at2759"/>
<dbReference type="GO" id="GO:0005524">
    <property type="term" value="F:ATP binding"/>
    <property type="evidence" value="ECO:0007669"/>
    <property type="project" value="UniProtKB-KW"/>
</dbReference>
<dbReference type="GO" id="GO:0007131">
    <property type="term" value="P:reciprocal meiotic recombination"/>
    <property type="evidence" value="ECO:0007669"/>
    <property type="project" value="TreeGrafter"/>
</dbReference>
<dbReference type="Pfam" id="PF08423">
    <property type="entry name" value="Rad51"/>
    <property type="match status" value="1"/>
</dbReference>
<dbReference type="EMBL" id="NCKU01007377">
    <property type="protein sequence ID" value="RWS02679.1"/>
    <property type="molecule type" value="Genomic_DNA"/>
</dbReference>
<dbReference type="GO" id="GO:0140664">
    <property type="term" value="F:ATP-dependent DNA damage sensor activity"/>
    <property type="evidence" value="ECO:0007669"/>
    <property type="project" value="InterPro"/>
</dbReference>
<protein>
    <recommendedName>
        <fullName evidence="7">DNA repair protein RAD51 homolog 3</fullName>
    </recommendedName>
</protein>
<accession>A0A443QI34</accession>
<dbReference type="InterPro" id="IPR027417">
    <property type="entry name" value="P-loop_NTPase"/>
</dbReference>
<keyword evidence="2" id="KW-0547">Nucleotide-binding</keyword>
<comment type="caution">
    <text evidence="9">The sequence shown here is derived from an EMBL/GenBank/DDBJ whole genome shotgun (WGS) entry which is preliminary data.</text>
</comment>
<name>A0A443QI34_9ACAR</name>
<dbReference type="GO" id="GO:0033065">
    <property type="term" value="C:Rad51C-XRCC3 complex"/>
    <property type="evidence" value="ECO:0007669"/>
    <property type="project" value="TreeGrafter"/>
</dbReference>
<evidence type="ECO:0000256" key="5">
    <source>
        <dbReference type="ARBA" id="ARBA00023204"/>
    </source>
</evidence>
<dbReference type="Gene3D" id="3.40.50.300">
    <property type="entry name" value="P-loop containing nucleotide triphosphate hydrolases"/>
    <property type="match status" value="1"/>
</dbReference>
<keyword evidence="4" id="KW-0067">ATP-binding</keyword>